<dbReference type="CDD" id="cd15997">
    <property type="entry name" value="7tmB2_GPR112"/>
    <property type="match status" value="1"/>
</dbReference>
<dbReference type="Gene3D" id="2.60.120.200">
    <property type="match status" value="1"/>
</dbReference>
<feature type="region of interest" description="Disordered" evidence="7">
    <location>
        <begin position="1443"/>
        <end position="1463"/>
    </location>
</feature>
<evidence type="ECO:0000259" key="9">
    <source>
        <dbReference type="PROSITE" id="PS50221"/>
    </source>
</evidence>
<organism evidence="12 13">
    <name type="scientific">Knipowitschia caucasica</name>
    <name type="common">Caucasian dwarf goby</name>
    <name type="synonym">Pomatoschistus caucasicus</name>
    <dbReference type="NCBI Taxonomy" id="637954"/>
    <lineage>
        <taxon>Eukaryota</taxon>
        <taxon>Metazoa</taxon>
        <taxon>Chordata</taxon>
        <taxon>Craniata</taxon>
        <taxon>Vertebrata</taxon>
        <taxon>Euteleostomi</taxon>
        <taxon>Actinopterygii</taxon>
        <taxon>Neopterygii</taxon>
        <taxon>Teleostei</taxon>
        <taxon>Neoteleostei</taxon>
        <taxon>Acanthomorphata</taxon>
        <taxon>Gobiaria</taxon>
        <taxon>Gobiiformes</taxon>
        <taxon>Gobioidei</taxon>
        <taxon>Gobiidae</taxon>
        <taxon>Gobiinae</taxon>
        <taxon>Knipowitschia</taxon>
    </lineage>
</organism>
<dbReference type="Proteomes" id="UP001497482">
    <property type="component" value="Chromosome 11"/>
</dbReference>
<dbReference type="PANTHER" id="PTHR12011:SF277">
    <property type="entry name" value="ADHESION G-PROTEIN COUPLED RECEPTOR G4"/>
    <property type="match status" value="1"/>
</dbReference>
<feature type="region of interest" description="Disordered" evidence="7">
    <location>
        <begin position="368"/>
        <end position="576"/>
    </location>
</feature>
<accession>A0AAV2J9S4</accession>
<evidence type="ECO:0008006" key="14">
    <source>
        <dbReference type="Google" id="ProtNLM"/>
    </source>
</evidence>
<keyword evidence="5 8" id="KW-0472">Membrane</keyword>
<evidence type="ECO:0000256" key="6">
    <source>
        <dbReference type="ARBA" id="ARBA00023157"/>
    </source>
</evidence>
<gene>
    <name evidence="12" type="ORF">KC01_LOCUS5175</name>
</gene>
<dbReference type="PROSITE" id="PS50261">
    <property type="entry name" value="G_PROTEIN_RECEP_F2_4"/>
    <property type="match status" value="1"/>
</dbReference>
<comment type="subcellular location">
    <subcellularLocation>
        <location evidence="1">Membrane</location>
        <topology evidence="1">Multi-pass membrane protein</topology>
    </subcellularLocation>
</comment>
<dbReference type="InterPro" id="IPR000203">
    <property type="entry name" value="GPS"/>
</dbReference>
<evidence type="ECO:0000313" key="13">
    <source>
        <dbReference type="Proteomes" id="UP001497482"/>
    </source>
</evidence>
<dbReference type="PROSITE" id="PS50227">
    <property type="entry name" value="G_PROTEIN_RECEP_F2_3"/>
    <property type="match status" value="1"/>
</dbReference>
<dbReference type="GO" id="GO:0004930">
    <property type="term" value="F:G protein-coupled receptor activity"/>
    <property type="evidence" value="ECO:0007669"/>
    <property type="project" value="InterPro"/>
</dbReference>
<feature type="transmembrane region" description="Helical" evidence="8">
    <location>
        <begin position="1324"/>
        <end position="1346"/>
    </location>
</feature>
<dbReference type="InterPro" id="IPR013320">
    <property type="entry name" value="ConA-like_dom_sf"/>
</dbReference>
<dbReference type="Gene3D" id="1.20.1070.10">
    <property type="entry name" value="Rhodopsin 7-helix transmembrane proteins"/>
    <property type="match status" value="1"/>
</dbReference>
<dbReference type="GO" id="GO:0007166">
    <property type="term" value="P:cell surface receptor signaling pathway"/>
    <property type="evidence" value="ECO:0007669"/>
    <property type="project" value="InterPro"/>
</dbReference>
<evidence type="ECO:0000256" key="5">
    <source>
        <dbReference type="ARBA" id="ARBA00023136"/>
    </source>
</evidence>
<keyword evidence="6" id="KW-1015">Disulfide bond</keyword>
<dbReference type="EMBL" id="OZ035833">
    <property type="protein sequence ID" value="CAL1573236.1"/>
    <property type="molecule type" value="Genomic_DNA"/>
</dbReference>
<dbReference type="GO" id="GO:0007189">
    <property type="term" value="P:adenylate cyclase-activating G protein-coupled receptor signaling pathway"/>
    <property type="evidence" value="ECO:0007669"/>
    <property type="project" value="TreeGrafter"/>
</dbReference>
<dbReference type="InterPro" id="IPR057244">
    <property type="entry name" value="GAIN_B"/>
</dbReference>
<evidence type="ECO:0000259" key="10">
    <source>
        <dbReference type="PROSITE" id="PS50227"/>
    </source>
</evidence>
<evidence type="ECO:0000256" key="3">
    <source>
        <dbReference type="ARBA" id="ARBA00022729"/>
    </source>
</evidence>
<evidence type="ECO:0000256" key="4">
    <source>
        <dbReference type="ARBA" id="ARBA00022989"/>
    </source>
</evidence>
<feature type="transmembrane region" description="Helical" evidence="8">
    <location>
        <begin position="1151"/>
        <end position="1175"/>
    </location>
</feature>
<feature type="transmembrane region" description="Helical" evidence="8">
    <location>
        <begin position="1126"/>
        <end position="1145"/>
    </location>
</feature>
<dbReference type="PROSITE" id="PS50221">
    <property type="entry name" value="GAIN_B"/>
    <property type="match status" value="1"/>
</dbReference>
<evidence type="ECO:0000259" key="11">
    <source>
        <dbReference type="PROSITE" id="PS50261"/>
    </source>
</evidence>
<dbReference type="Pfam" id="PF00002">
    <property type="entry name" value="7tm_2"/>
    <property type="match status" value="1"/>
</dbReference>
<feature type="transmembrane region" description="Helical" evidence="8">
    <location>
        <begin position="1195"/>
        <end position="1217"/>
    </location>
</feature>
<keyword evidence="3" id="KW-0732">Signal</keyword>
<evidence type="ECO:0000256" key="8">
    <source>
        <dbReference type="SAM" id="Phobius"/>
    </source>
</evidence>
<dbReference type="Pfam" id="PF01825">
    <property type="entry name" value="GPS"/>
    <property type="match status" value="1"/>
</dbReference>
<dbReference type="InterPro" id="IPR000832">
    <property type="entry name" value="GPCR_2_secretin-like"/>
</dbReference>
<dbReference type="InterPro" id="IPR017983">
    <property type="entry name" value="GPCR_2_secretin-like_CS"/>
</dbReference>
<dbReference type="GO" id="GO:0005886">
    <property type="term" value="C:plasma membrane"/>
    <property type="evidence" value="ECO:0007669"/>
    <property type="project" value="TreeGrafter"/>
</dbReference>
<evidence type="ECO:0000256" key="1">
    <source>
        <dbReference type="ARBA" id="ARBA00004141"/>
    </source>
</evidence>
<feature type="compositionally biased region" description="Polar residues" evidence="7">
    <location>
        <begin position="1454"/>
        <end position="1463"/>
    </location>
</feature>
<dbReference type="FunFam" id="1.20.1070.10:FF:000043">
    <property type="entry name" value="adhesion G-protein coupled receptor G2 isoform X1"/>
    <property type="match status" value="1"/>
</dbReference>
<proteinExistence type="predicted"/>
<dbReference type="PROSITE" id="PS00650">
    <property type="entry name" value="G_PROTEIN_RECEP_F2_2"/>
    <property type="match status" value="1"/>
</dbReference>
<dbReference type="InterPro" id="IPR046338">
    <property type="entry name" value="GAIN_dom_sf"/>
</dbReference>
<dbReference type="SUPFAM" id="SSF49899">
    <property type="entry name" value="Concanavalin A-like lectins/glucanases"/>
    <property type="match status" value="1"/>
</dbReference>
<feature type="region of interest" description="Disordered" evidence="7">
    <location>
        <begin position="1386"/>
        <end position="1420"/>
    </location>
</feature>
<feature type="domain" description="G-protein coupled receptors family 2 profile 2" evidence="11">
    <location>
        <begin position="1089"/>
        <end position="1348"/>
    </location>
</feature>
<dbReference type="PANTHER" id="PTHR12011">
    <property type="entry name" value="ADHESION G-PROTEIN COUPLED RECEPTOR"/>
    <property type="match status" value="1"/>
</dbReference>
<evidence type="ECO:0000313" key="12">
    <source>
        <dbReference type="EMBL" id="CAL1573236.1"/>
    </source>
</evidence>
<sequence length="1463" mass="159098">MTATVFTQTEGQQLSLWGKVGHFTPTCGAWILQNPLSVPLKEFTVCFSLQRQKSEHLWTAFMYRHPVHPYAELGFGGKNERLLVWLFGLEFRTQTSVPLTVKQWYHVCITWSQNKTAPAVYLDGVSLQMEHAGFSGLCLCLVPPAPSSPSCCELAPGGSLTLGASHTVVRGRVEVLPVGKLKGKVSVFRMWSHERSEEKVTSMKCTEGGVVKWEQSQWDTSACPAVPDVSLRCEWSSYKVKLLFGILRDDGKNCTELYMAKDIAQRWLEKVLHTSSVSIPLVSVFENSVSFRSDTDWFQTKRWAPISSSFRCLALMTVIPGLDVGSWQSEVCKLLSDGFEDTSTGFRLEIEITSIYVTAVASITTPPATTTVTTTPEQTTPTTLFTPSAATPTMATTSSSMSTPTVAATSASTSTPTVAATSASMSTPTVAATSASTSTPTVAATSASMSTPTVAATSASTSTPTEAATSASMSTPTVAATSASTSTPTEAATSASMSTPTVTATSASMSTPTEAATSASTSTPTVAATSASTSTPTVTATSASMSTPTEAATSASMSTPTEAATSASSSTPPVAATSIPTFASTVRETTSIVNPTDSLSTAVSPSAEVMSTWTEPATSPSVSMFYFEVQVNVSTAGVRDPERAIYSWLNSSLPNNTMTVLDLQLLSKTTKIYHSIRTRALTKSISRESCVFQVEVSMLNFEPSEIEKLIQCLLEKPFNNGSVSIDAENILISRIYLFECSAEVRFTREGVFRWPRTSGGRNAMLQCPKSPRHKATRHCKICLHTYWQVADMSSCPLVVEVIPDLDQVTVTKDNAKDVLDMIVDLLKNQSSLNFDDLSTVLSKVEDIIDMSVVTPPLGQALLNVISDVLQSQSNLVPFTNMILNITESLGARMTGFDDMTVMSAPFVGMSLVDVEPGPFSPLSFGVLSDPVGLKPEIFINTHPLNGTVAFISLPSILQQKFPLENLTRIQFQFFSVPWLFKTIIPDDLVLNTFVVSASVTNVSSPIRDLEEDIQITLHHRKPNYKNKDVMCVYWNFNLNHGQGGWDPSGCRTYNSTPHSTTCLCDHLTHFGVLLDVSRAPLDPKVEYRLTIISYVGCGVSSMFLGVTVLTYTAFEKLRRDYPSQILINLSLALLGLNLVFLGNSWLSSQGVYGLCVFVASALHYFLLASFTWMGLEAVNMYFALVKVFNVYVPSYILKFCALGWGIPLVVCAVLLIVDRDVYGSHVYADTRLRVQPLNSTDNFCWIQDNVTFYVSVVGYAALVFLFNTAIFIVVLIQIRRMRDNSPAGIRSGLLKDLKGVVSLTLLLGLTWALGFFTWGPARVGMLFLFSALNSLQGLFIFVFHCLMKENVRKQWRIHLCFGRCRQEDNLDWSASADYGHMPKLKPAASQARLPSVRSIKSSSTESTSASSDSSQRESVSSCKRPDLGFFVNGLVIPRAQCTSSGPAQRLHGSLNPTPGWTNH</sequence>
<keyword evidence="2 8" id="KW-0812">Transmembrane</keyword>
<dbReference type="SUPFAM" id="SSF81321">
    <property type="entry name" value="Family A G protein-coupled receptor-like"/>
    <property type="match status" value="1"/>
</dbReference>
<dbReference type="InterPro" id="IPR017981">
    <property type="entry name" value="GPCR_2-like_7TM"/>
</dbReference>
<keyword evidence="4 8" id="KW-1133">Transmembrane helix</keyword>
<feature type="domain" description="GAIN-B" evidence="9">
    <location>
        <begin position="923"/>
        <end position="1080"/>
    </location>
</feature>
<dbReference type="PRINTS" id="PR00249">
    <property type="entry name" value="GPCRSECRETIN"/>
</dbReference>
<evidence type="ECO:0000256" key="7">
    <source>
        <dbReference type="SAM" id="MobiDB-lite"/>
    </source>
</evidence>
<dbReference type="Gene3D" id="2.60.220.50">
    <property type="match status" value="1"/>
</dbReference>
<dbReference type="SMART" id="SM00303">
    <property type="entry name" value="GPS"/>
    <property type="match status" value="1"/>
</dbReference>
<keyword evidence="13" id="KW-1185">Reference proteome</keyword>
<feature type="compositionally biased region" description="Low complexity" evidence="7">
    <location>
        <begin position="1395"/>
        <end position="1420"/>
    </location>
</feature>
<feature type="transmembrane region" description="Helical" evidence="8">
    <location>
        <begin position="1091"/>
        <end position="1114"/>
    </location>
</feature>
<reference evidence="12 13" key="1">
    <citation type="submission" date="2024-04" db="EMBL/GenBank/DDBJ databases">
        <authorList>
            <person name="Waldvogel A.-M."/>
            <person name="Schoenle A."/>
        </authorList>
    </citation>
    <scope>NUCLEOTIDE SEQUENCE [LARGE SCALE GENOMIC DNA]</scope>
</reference>
<name>A0AAV2J9S4_KNICA</name>
<evidence type="ECO:0000256" key="2">
    <source>
        <dbReference type="ARBA" id="ARBA00022692"/>
    </source>
</evidence>
<dbReference type="InterPro" id="IPR001879">
    <property type="entry name" value="GPCR_2_extracellular_dom"/>
</dbReference>
<protein>
    <recommendedName>
        <fullName evidence="14">Adhesion G-protein coupled receptor G4-like</fullName>
    </recommendedName>
</protein>
<feature type="transmembrane region" description="Helical" evidence="8">
    <location>
        <begin position="1252"/>
        <end position="1276"/>
    </location>
</feature>
<feature type="domain" description="G-protein coupled receptors family 2 profile 1" evidence="10">
    <location>
        <begin position="740"/>
        <end position="799"/>
    </location>
</feature>
<feature type="transmembrane region" description="Helical" evidence="8">
    <location>
        <begin position="1297"/>
        <end position="1318"/>
    </location>
</feature>